<evidence type="ECO:0000313" key="1">
    <source>
        <dbReference type="EMBL" id="KAJ1887297.1"/>
    </source>
</evidence>
<dbReference type="Proteomes" id="UP001150581">
    <property type="component" value="Unassembled WGS sequence"/>
</dbReference>
<name>A0ACC1IA77_9FUNG</name>
<proteinExistence type="predicted"/>
<comment type="caution">
    <text evidence="1">The sequence shown here is derived from an EMBL/GenBank/DDBJ whole genome shotgun (WGS) entry which is preliminary data.</text>
</comment>
<organism evidence="1 2">
    <name type="scientific">Kickxella alabastrina</name>
    <dbReference type="NCBI Taxonomy" id="61397"/>
    <lineage>
        <taxon>Eukaryota</taxon>
        <taxon>Fungi</taxon>
        <taxon>Fungi incertae sedis</taxon>
        <taxon>Zoopagomycota</taxon>
        <taxon>Kickxellomycotina</taxon>
        <taxon>Kickxellomycetes</taxon>
        <taxon>Kickxellales</taxon>
        <taxon>Kickxellaceae</taxon>
        <taxon>Kickxella</taxon>
    </lineage>
</organism>
<keyword evidence="1" id="KW-0808">Transferase</keyword>
<keyword evidence="1" id="KW-0418">Kinase</keyword>
<sequence>GESSGGRRAKQSNRNAKVAPTREGREEVVGLGVVPQHPDVLDAYSETDSMRRSLDTVRQRRPQAMVADKTWSEVPVVVPPRRSLDILSPPPMLPPQLMPGVLISESAAAEALVARNPGLATIRLQRPSEVKRKGSVRDAIALGIDFDLAVLAPPAAARTSSSAKSSEESTRDAPRVSLSALSAQASLSASITSLSAPRPQPQPQPPRSTKRSDASFKIPLSNLREDRPPGSASNALKRSATLPTKRPGGVAGQRSRWADVSVKGKGNGNGSGEQQRQPTSQASGWVGGAQTSWDHSSSDGSDDEARGPRRGPNTHTWYGPRAGIRPISMFPPPIPKSTAPYAVPPMPLLFGADDSDDDIDLEGDEGSSRTPALMGMPTFVGAAAAAGRATGLRALMASPAPQSPPSRAESLGKESRLVARLRAPPGASVPAAVSPLGATLVASAVAASSKYGHLARETSSPRPRGISDPNSAAKDTLQLESAAAPRLRTPTMAGSSAVHSPARAVSVAAAAAAAAVALEVPVRSASSCDLLVSGLAFGRAGALPQAADPAPRSPPAYVPPTPPKTSGLAALLASKLEVRTNAFAEEFATIGSAGGSATAGGSGGRPFALKIFMFHAADAKSQALDISVRATATVEQTIGYALYQYIEDGCAPELAKDALDVVEWVLHVADDGQVDDDFPVLDRTRQVSQFACDEFALCRASAEQVKLNEGIRVRQGRLPRMVRSHASMLPMPVLVPVPVTSVGDTREAEEDIEGGVRELRFRIVPRKETSAVVLQPSRIAIASTAGIFVGNSILAAAAAADPTALPPIDALRSPHALGSRFLKIRVLGDSASAESLRTTTVVTSANATVSAALAQVRRKKPFSDEQYVLGTIEGDRFVVCDPDLLVSDIPLSKELCLHKPNAPLPSPESLALYGKHWSVPIDDQHQQPSAVGAATVEGTHHQHHDLPHTSSLYYTFPVVRRAQMFTRHDRLLVIDGEVVTLMPADHRTESAKTLTFHISNIVCKRNQRSPKKIRLVVLRRSSSAEKSVDLETASEEDAVSICSILVRMREIYANNNGGSV</sequence>
<gene>
    <name evidence="1" type="primary">AVO1_1</name>
    <name evidence="1" type="ORF">LPJ66_009190</name>
</gene>
<feature type="non-terminal residue" evidence="1">
    <location>
        <position position="1"/>
    </location>
</feature>
<keyword evidence="2" id="KW-1185">Reference proteome</keyword>
<reference evidence="1" key="1">
    <citation type="submission" date="2022-07" db="EMBL/GenBank/DDBJ databases">
        <title>Phylogenomic reconstructions and comparative analyses of Kickxellomycotina fungi.</title>
        <authorList>
            <person name="Reynolds N.K."/>
            <person name="Stajich J.E."/>
            <person name="Barry K."/>
            <person name="Grigoriev I.V."/>
            <person name="Crous P."/>
            <person name="Smith M.E."/>
        </authorList>
    </citation>
    <scope>NUCLEOTIDE SEQUENCE</scope>
    <source>
        <strain evidence="1">Benny 63K</strain>
    </source>
</reference>
<protein>
    <submittedName>
        <fullName evidence="1">Component of a membrane-bound complex containing the Tor2p kinase</fullName>
    </submittedName>
</protein>
<accession>A0ACC1IA77</accession>
<evidence type="ECO:0000313" key="2">
    <source>
        <dbReference type="Proteomes" id="UP001150581"/>
    </source>
</evidence>
<dbReference type="EMBL" id="JANBPG010002030">
    <property type="protein sequence ID" value="KAJ1887297.1"/>
    <property type="molecule type" value="Genomic_DNA"/>
</dbReference>